<comment type="caution">
    <text evidence="1">The sequence shown here is derived from an EMBL/GenBank/DDBJ whole genome shotgun (WGS) entry which is preliminary data.</text>
</comment>
<evidence type="ECO:0000313" key="2">
    <source>
        <dbReference type="Proteomes" id="UP000828048"/>
    </source>
</evidence>
<protein>
    <submittedName>
        <fullName evidence="1">Uncharacterized protein</fullName>
    </submittedName>
</protein>
<proteinExistence type="predicted"/>
<sequence length="1435" mass="157193">MSLENEIQSSPDKAAEPFPESNKLSKLSYTRDFLLSLCELDVCKKLPSGFDASVLSEFEDASYGMQDRQRVPGSSPLLSYRRTEYSSSPPFKGDSSNYSRGTYGKWDSYSSGRSERDSDSKSDWDSDSGRNHFNQSRRSWQTTEHDGLLGSGSFPKSSGNAAGLSAPNVRPNEPLQLNRSNEPYHPPRPYKAVPHLRRGTTDLYNDETFGSTECTSQDKAEEEKRRRESFELMRKEQHKALQEKQKNPEKHKDGLVSDFTASLEDAKDGKREFNRSNGLDESSQTVSNDESCKSSSQILGSRPLVPPGFKSAIVERNSSVKALNQSHAVEVLRTEVEQSLYGFKAIVHNGTLDNQEERQSAQKMGFREQQQESTSIHTLSVDKGEQIVDSSAVLEVSFKRFGVEDELYRTTSLSEASETQDGSESVEFDMQKFTGKKIIGGSKQDQSTTILQNLFGSTSKANLSGSSDFIKCDDTKRDDTRSSNVVPSSKFAQWFLEDAAEKVAVENPPQARSTDLLSLIVGGEKAGPQVSNVKATDHISPTLSFQSSELNNKHLASNMASSTFGISEHFSNSSKLEAPPAILTCEDLEQTILSEYSESKSTLQPPVQEWSSSGAKTAEPKAAIDNLASQHLMSLLQKGAGLINDSDSPNLDTGSSGKHVSVGTIVGSTSENSREYKSEDLHQSGTSLTLETLFGSAFMKELQSVGAPVSVQKGSVGSARMDISELHGLSSGVLGDGPDIGSSRSNGENNVLRSSQKQQSNSDKIENWFGFSDAQVEVDPLNRQNDAVSNLSGFDAAVDIQLPEEDSLITVGDSLSTLNSMFMSAANSSQGELLFSNTRHDIAEKLGTLHTVFKDERPMVVGQGGPPFVRGSYDSVEPEIPYRNVHAQPSSPHFQSPHMNHGRPFLRPLDSYPNRASSQMNFMAPEGIFDHDASANHQFRANMARPRFPHPNNGPTGFDMPRHSMLQQMQMQMPGNFPPHHLLQEFPRGGLLAPHSSNDAAGFAQSLNQTQGLPYGHQQPNFGGLGMRLQAPDVSSGSNHPDAFQRLLEMELRANSRKTTHPFPAVGHSQGMYGGHDLDMGFRIAVVAMTKPSFFRADQSMDLSSADRTTSIGGASSSRRRDLVFVVNPRGANGRTGKEWKKLLPYLRSRLGSDCNICESLTSGPRHAIDITREAIREGADAVIAVGGDGTLHEVVNGFFWGGKPVSSPDPNVTRTTALGLIPLGTGSDFARTFRWKNDPREAIERIAKGLKSRIDVGVITGGNEDSHYFSNVADIHLSAKAGYFASRYKRFGNLCYVIGALQAFFGHHNHDLKIKVNEGDWEVYPNVTALCIGNAKFFGGGMKITPNADPSSGNFEVVILQDFKWYDFILKLHKLYNGTHLSVKNVLSRSVRSIEVEDFEGGSGSSIYVQSDGEFLGFLPRKFVVLPGAIEMIQ</sequence>
<organism evidence="1 2">
    <name type="scientific">Vaccinium darrowii</name>
    <dbReference type="NCBI Taxonomy" id="229202"/>
    <lineage>
        <taxon>Eukaryota</taxon>
        <taxon>Viridiplantae</taxon>
        <taxon>Streptophyta</taxon>
        <taxon>Embryophyta</taxon>
        <taxon>Tracheophyta</taxon>
        <taxon>Spermatophyta</taxon>
        <taxon>Magnoliopsida</taxon>
        <taxon>eudicotyledons</taxon>
        <taxon>Gunneridae</taxon>
        <taxon>Pentapetalae</taxon>
        <taxon>asterids</taxon>
        <taxon>Ericales</taxon>
        <taxon>Ericaceae</taxon>
        <taxon>Vaccinioideae</taxon>
        <taxon>Vaccinieae</taxon>
        <taxon>Vaccinium</taxon>
    </lineage>
</organism>
<gene>
    <name evidence="1" type="ORF">Vadar_014767</name>
</gene>
<name>A0ACB7ZCM4_9ERIC</name>
<keyword evidence="2" id="KW-1185">Reference proteome</keyword>
<evidence type="ECO:0000313" key="1">
    <source>
        <dbReference type="EMBL" id="KAH7863211.1"/>
    </source>
</evidence>
<dbReference type="Proteomes" id="UP000828048">
    <property type="component" value="Chromosome 12"/>
</dbReference>
<dbReference type="EMBL" id="CM037162">
    <property type="protein sequence ID" value="KAH7863211.1"/>
    <property type="molecule type" value="Genomic_DNA"/>
</dbReference>
<reference evidence="1 2" key="1">
    <citation type="journal article" date="2021" name="Hortic Res">
        <title>High-quality reference genome and annotation aids understanding of berry development for evergreen blueberry (Vaccinium darrowii).</title>
        <authorList>
            <person name="Yu J."/>
            <person name="Hulse-Kemp A.M."/>
            <person name="Babiker E."/>
            <person name="Staton M."/>
        </authorList>
    </citation>
    <scope>NUCLEOTIDE SEQUENCE [LARGE SCALE GENOMIC DNA]</scope>
    <source>
        <strain evidence="2">cv. NJ 8807/NJ 8810</strain>
        <tissue evidence="1">Young leaf</tissue>
    </source>
</reference>
<accession>A0ACB7ZCM4</accession>